<reference evidence="2" key="1">
    <citation type="journal article" date="2023" name="Commun. Biol.">
        <title>Genome analysis of Parmales, the sister group of diatoms, reveals the evolutionary specialization of diatoms from phago-mixotrophs to photoautotrophs.</title>
        <authorList>
            <person name="Ban H."/>
            <person name="Sato S."/>
            <person name="Yoshikawa S."/>
            <person name="Yamada K."/>
            <person name="Nakamura Y."/>
            <person name="Ichinomiya M."/>
            <person name="Sato N."/>
            <person name="Blanc-Mathieu R."/>
            <person name="Endo H."/>
            <person name="Kuwata A."/>
            <person name="Ogata H."/>
        </authorList>
    </citation>
    <scope>NUCLEOTIDE SEQUENCE [LARGE SCALE GENOMIC DNA]</scope>
    <source>
        <strain evidence="2">NIES 3700</strain>
    </source>
</reference>
<dbReference type="EMBL" id="BRXW01000419">
    <property type="protein sequence ID" value="GMH52599.1"/>
    <property type="molecule type" value="Genomic_DNA"/>
</dbReference>
<name>A0A9W6ZLC4_9STRA</name>
<evidence type="ECO:0000313" key="2">
    <source>
        <dbReference type="Proteomes" id="UP001165122"/>
    </source>
</evidence>
<comment type="caution">
    <text evidence="1">The sequence shown here is derived from an EMBL/GenBank/DDBJ whole genome shotgun (WGS) entry which is preliminary data.</text>
</comment>
<dbReference type="Proteomes" id="UP001165122">
    <property type="component" value="Unassembled WGS sequence"/>
</dbReference>
<gene>
    <name evidence="1" type="ORF">TrLO_g10367</name>
</gene>
<evidence type="ECO:0000313" key="1">
    <source>
        <dbReference type="EMBL" id="GMH52599.1"/>
    </source>
</evidence>
<dbReference type="AlphaFoldDB" id="A0A9W6ZLC4"/>
<keyword evidence="2" id="KW-1185">Reference proteome</keyword>
<organism evidence="1 2">
    <name type="scientific">Triparma laevis f. longispina</name>
    <dbReference type="NCBI Taxonomy" id="1714387"/>
    <lineage>
        <taxon>Eukaryota</taxon>
        <taxon>Sar</taxon>
        <taxon>Stramenopiles</taxon>
        <taxon>Ochrophyta</taxon>
        <taxon>Bolidophyceae</taxon>
        <taxon>Parmales</taxon>
        <taxon>Triparmaceae</taxon>
        <taxon>Triparma</taxon>
    </lineage>
</organism>
<accession>A0A9W6ZLC4</accession>
<protein>
    <submittedName>
        <fullName evidence="1">Uncharacterized protein</fullName>
    </submittedName>
</protein>
<dbReference type="OrthoDB" id="10588604at2759"/>
<proteinExistence type="predicted"/>
<sequence length="104" mass="11130">MNSSLRSSPSQLGGVIDERRKKDFIENIDNAPALTKGEQDLIAGSMKLFEEVTSKAKRVAGTANESVGKLLYYSEKGGAAVGMSVKETFTEEEKEGATKSQSGL</sequence>